<name>A0A4P9ZMI1_9FUNG</name>
<gene>
    <name evidence="2" type="ORF">BJ085DRAFT_39750</name>
</gene>
<reference evidence="3" key="1">
    <citation type="journal article" date="2018" name="Nat. Microbiol.">
        <title>Leveraging single-cell genomics to expand the fungal tree of life.</title>
        <authorList>
            <person name="Ahrendt S.R."/>
            <person name="Quandt C.A."/>
            <person name="Ciobanu D."/>
            <person name="Clum A."/>
            <person name="Salamov A."/>
            <person name="Andreopoulos B."/>
            <person name="Cheng J.F."/>
            <person name="Woyke T."/>
            <person name="Pelin A."/>
            <person name="Henrissat B."/>
            <person name="Reynolds N.K."/>
            <person name="Benny G.L."/>
            <person name="Smith M.E."/>
            <person name="James T.Y."/>
            <person name="Grigoriev I.V."/>
        </authorList>
    </citation>
    <scope>NUCLEOTIDE SEQUENCE [LARGE SCALE GENOMIC DNA]</scope>
    <source>
        <strain evidence="3">RSA 468</strain>
    </source>
</reference>
<evidence type="ECO:0000313" key="3">
    <source>
        <dbReference type="Proteomes" id="UP000268162"/>
    </source>
</evidence>
<organism evidence="2 3">
    <name type="scientific">Dimargaris cristalligena</name>
    <dbReference type="NCBI Taxonomy" id="215637"/>
    <lineage>
        <taxon>Eukaryota</taxon>
        <taxon>Fungi</taxon>
        <taxon>Fungi incertae sedis</taxon>
        <taxon>Zoopagomycota</taxon>
        <taxon>Kickxellomycotina</taxon>
        <taxon>Dimargaritomycetes</taxon>
        <taxon>Dimargaritales</taxon>
        <taxon>Dimargaritaceae</taxon>
        <taxon>Dimargaris</taxon>
    </lineage>
</organism>
<feature type="region of interest" description="Disordered" evidence="1">
    <location>
        <begin position="52"/>
        <end position="74"/>
    </location>
</feature>
<dbReference type="AlphaFoldDB" id="A0A4P9ZMI1"/>
<feature type="compositionally biased region" description="Polar residues" evidence="1">
    <location>
        <begin position="421"/>
        <end position="432"/>
    </location>
</feature>
<feature type="region of interest" description="Disordered" evidence="1">
    <location>
        <begin position="304"/>
        <end position="340"/>
    </location>
</feature>
<proteinExistence type="predicted"/>
<feature type="region of interest" description="Disordered" evidence="1">
    <location>
        <begin position="383"/>
        <end position="432"/>
    </location>
</feature>
<evidence type="ECO:0000256" key="1">
    <source>
        <dbReference type="SAM" id="MobiDB-lite"/>
    </source>
</evidence>
<feature type="region of interest" description="Disordered" evidence="1">
    <location>
        <begin position="212"/>
        <end position="291"/>
    </location>
</feature>
<protein>
    <submittedName>
        <fullName evidence="2">Uncharacterized protein</fullName>
    </submittedName>
</protein>
<feature type="compositionally biased region" description="Polar residues" evidence="1">
    <location>
        <begin position="242"/>
        <end position="252"/>
    </location>
</feature>
<dbReference type="EMBL" id="ML003598">
    <property type="protein sequence ID" value="RKP33732.1"/>
    <property type="molecule type" value="Genomic_DNA"/>
</dbReference>
<sequence length="432" mass="48456">MIHHRPGEMHLTADWLSRALHRQRPRKPTKPKVETIAAVEIITRENTVSSDGGEAIDISLTSDDEDNNSISDPAEFRGESTIRAALPTTWRWSITMEDQKGDTKIGSWYNLCLRRDSEIALRESIDQFTKTCHTCQINAIATIRNTPRSTTYGDRKPGEHLYLDIGYIGQVGPDEETQFLIIADAASRFYQAIPLLQSTASDIVEGLRDGWIDTGDGEGQSNIIGDANDEDEGGRSDEDQTNHTNGPRNTGSDETDISPRKPRSPTGNSEDEYNSESEDLEEETYQWFTSESDSEYLSDICPEQTPLDVHTHGTKRQASQSPTLAEASHPTRQRLRESTSPTLLAFPHLREKLNQEVRDSQVITSEDEELPWSIVQPRATVTTQREEVDPFHSTPHLSDGDLSDNGMNYLSPPLEEDVPTPTAQEQYLFSED</sequence>
<feature type="compositionally biased region" description="Acidic residues" evidence="1">
    <location>
        <begin position="269"/>
        <end position="284"/>
    </location>
</feature>
<evidence type="ECO:0000313" key="2">
    <source>
        <dbReference type="EMBL" id="RKP33732.1"/>
    </source>
</evidence>
<dbReference type="Proteomes" id="UP000268162">
    <property type="component" value="Unassembled WGS sequence"/>
</dbReference>
<dbReference type="STRING" id="215637.A0A4P9ZMI1"/>
<accession>A0A4P9ZMI1</accession>
<keyword evidence="3" id="KW-1185">Reference proteome</keyword>